<organism evidence="1 2">
    <name type="scientific">Clitoria ternatea</name>
    <name type="common">Butterfly pea</name>
    <dbReference type="NCBI Taxonomy" id="43366"/>
    <lineage>
        <taxon>Eukaryota</taxon>
        <taxon>Viridiplantae</taxon>
        <taxon>Streptophyta</taxon>
        <taxon>Embryophyta</taxon>
        <taxon>Tracheophyta</taxon>
        <taxon>Spermatophyta</taxon>
        <taxon>Magnoliopsida</taxon>
        <taxon>eudicotyledons</taxon>
        <taxon>Gunneridae</taxon>
        <taxon>Pentapetalae</taxon>
        <taxon>rosids</taxon>
        <taxon>fabids</taxon>
        <taxon>Fabales</taxon>
        <taxon>Fabaceae</taxon>
        <taxon>Papilionoideae</taxon>
        <taxon>50 kb inversion clade</taxon>
        <taxon>NPAAA clade</taxon>
        <taxon>indigoferoid/millettioid clade</taxon>
        <taxon>Phaseoleae</taxon>
        <taxon>Clitoria</taxon>
    </lineage>
</organism>
<sequence>MIVIVGITLMSPTGRANDLSYKEGQASGMDTGFMGSISYTSQFGIRYYLLKSNGDLKVLLYSVQHTLASQHKGICKVYQKKKHKGMEKGVQILKPTPLSQSGITINMVIYKDHSTPIELIIKTCV</sequence>
<gene>
    <name evidence="1" type="ORF">RJT34_01665</name>
</gene>
<dbReference type="EMBL" id="JAYKXN010000001">
    <property type="protein sequence ID" value="KAK7317435.1"/>
    <property type="molecule type" value="Genomic_DNA"/>
</dbReference>
<evidence type="ECO:0000313" key="2">
    <source>
        <dbReference type="Proteomes" id="UP001359559"/>
    </source>
</evidence>
<proteinExistence type="predicted"/>
<protein>
    <submittedName>
        <fullName evidence="1">Uncharacterized protein</fullName>
    </submittedName>
</protein>
<keyword evidence="2" id="KW-1185">Reference proteome</keyword>
<comment type="caution">
    <text evidence="1">The sequence shown here is derived from an EMBL/GenBank/DDBJ whole genome shotgun (WGS) entry which is preliminary data.</text>
</comment>
<accession>A0AAN9PYM3</accession>
<evidence type="ECO:0000313" key="1">
    <source>
        <dbReference type="EMBL" id="KAK7317435.1"/>
    </source>
</evidence>
<dbReference type="AlphaFoldDB" id="A0AAN9PYM3"/>
<name>A0AAN9PYM3_CLITE</name>
<dbReference type="Proteomes" id="UP001359559">
    <property type="component" value="Unassembled WGS sequence"/>
</dbReference>
<reference evidence="1 2" key="1">
    <citation type="submission" date="2024-01" db="EMBL/GenBank/DDBJ databases">
        <title>The genomes of 5 underutilized Papilionoideae crops provide insights into root nodulation and disease resistance.</title>
        <authorList>
            <person name="Yuan L."/>
        </authorList>
    </citation>
    <scope>NUCLEOTIDE SEQUENCE [LARGE SCALE GENOMIC DNA]</scope>
    <source>
        <strain evidence="1">LY-2023</strain>
        <tissue evidence="1">Leaf</tissue>
    </source>
</reference>